<gene>
    <name evidence="1" type="ORF">BV25DRAFT_643580</name>
</gene>
<organism evidence="1 2">
    <name type="scientific">Artomyces pyxidatus</name>
    <dbReference type="NCBI Taxonomy" id="48021"/>
    <lineage>
        <taxon>Eukaryota</taxon>
        <taxon>Fungi</taxon>
        <taxon>Dikarya</taxon>
        <taxon>Basidiomycota</taxon>
        <taxon>Agaricomycotina</taxon>
        <taxon>Agaricomycetes</taxon>
        <taxon>Russulales</taxon>
        <taxon>Auriscalpiaceae</taxon>
        <taxon>Artomyces</taxon>
    </lineage>
</organism>
<reference evidence="1" key="1">
    <citation type="submission" date="2021-03" db="EMBL/GenBank/DDBJ databases">
        <authorList>
            <consortium name="DOE Joint Genome Institute"/>
            <person name="Ahrendt S."/>
            <person name="Looney B.P."/>
            <person name="Miyauchi S."/>
            <person name="Morin E."/>
            <person name="Drula E."/>
            <person name="Courty P.E."/>
            <person name="Chicoki N."/>
            <person name="Fauchery L."/>
            <person name="Kohler A."/>
            <person name="Kuo A."/>
            <person name="Labutti K."/>
            <person name="Pangilinan J."/>
            <person name="Lipzen A."/>
            <person name="Riley R."/>
            <person name="Andreopoulos W."/>
            <person name="He G."/>
            <person name="Johnson J."/>
            <person name="Barry K.W."/>
            <person name="Grigoriev I.V."/>
            <person name="Nagy L."/>
            <person name="Hibbett D."/>
            <person name="Henrissat B."/>
            <person name="Matheny P.B."/>
            <person name="Labbe J."/>
            <person name="Martin F."/>
        </authorList>
    </citation>
    <scope>NUCLEOTIDE SEQUENCE</scope>
    <source>
        <strain evidence="1">HHB10654</strain>
    </source>
</reference>
<evidence type="ECO:0000313" key="1">
    <source>
        <dbReference type="EMBL" id="KAI0062552.1"/>
    </source>
</evidence>
<name>A0ACB8T240_9AGAM</name>
<accession>A0ACB8T240</accession>
<reference evidence="1" key="2">
    <citation type="journal article" date="2022" name="New Phytol.">
        <title>Evolutionary transition to the ectomycorrhizal habit in the genomes of a hyperdiverse lineage of mushroom-forming fungi.</title>
        <authorList>
            <person name="Looney B."/>
            <person name="Miyauchi S."/>
            <person name="Morin E."/>
            <person name="Drula E."/>
            <person name="Courty P.E."/>
            <person name="Kohler A."/>
            <person name="Kuo A."/>
            <person name="LaButti K."/>
            <person name="Pangilinan J."/>
            <person name="Lipzen A."/>
            <person name="Riley R."/>
            <person name="Andreopoulos W."/>
            <person name="He G."/>
            <person name="Johnson J."/>
            <person name="Nolan M."/>
            <person name="Tritt A."/>
            <person name="Barry K.W."/>
            <person name="Grigoriev I.V."/>
            <person name="Nagy L.G."/>
            <person name="Hibbett D."/>
            <person name="Henrissat B."/>
            <person name="Matheny P.B."/>
            <person name="Labbe J."/>
            <person name="Martin F.M."/>
        </authorList>
    </citation>
    <scope>NUCLEOTIDE SEQUENCE</scope>
    <source>
        <strain evidence="1">HHB10654</strain>
    </source>
</reference>
<keyword evidence="2" id="KW-1185">Reference proteome</keyword>
<sequence>MNTNDAGRYGVLRLLKKNEVDTVVASYPIDEEEVTFGRDPDCSVRLYYPTVSGIHAKIIFQERKAFLVVLGAHGLLIDNCPAFPAPSSDYPTTIPVSNNSEIEIHKKRFKFEYPPKALRTILLATPSPSKGKAGRRRTLRMSMIQSAHVFSPGPDPDPRVNLRVLQTPIRPLGSPLKARMQQEADGDEDEEASIVLVDGNHPRVVEEDKDLVILEDVEVQEPTPQVQPLNIKKHASMGSATPGRSRLASGSYAAPVPSLPVNRPQQQFQTPRRKPPRSSLHRAVLIRSAQRAVMRVEVEEEKEEQEVEETVNAADVAIVEEQSGFEEQEEEDAMDEDQQEEYEEELGDEDGDTREEDREVGPISSLRKSLEAVKNTWQAFRSRSRSPEKADRQEQDIADVCAFVLRRLC</sequence>
<comment type="caution">
    <text evidence="1">The sequence shown here is derived from an EMBL/GenBank/DDBJ whole genome shotgun (WGS) entry which is preliminary data.</text>
</comment>
<dbReference type="EMBL" id="MU277207">
    <property type="protein sequence ID" value="KAI0062552.1"/>
    <property type="molecule type" value="Genomic_DNA"/>
</dbReference>
<evidence type="ECO:0000313" key="2">
    <source>
        <dbReference type="Proteomes" id="UP000814140"/>
    </source>
</evidence>
<dbReference type="Proteomes" id="UP000814140">
    <property type="component" value="Unassembled WGS sequence"/>
</dbReference>
<protein>
    <submittedName>
        <fullName evidence="1">Uncharacterized protein</fullName>
    </submittedName>
</protein>
<proteinExistence type="predicted"/>